<dbReference type="InterPro" id="IPR025874">
    <property type="entry name" value="DZR"/>
</dbReference>
<organism evidence="2 3">
    <name type="scientific">Candidatus Lokiarchaeum ossiferum</name>
    <dbReference type="NCBI Taxonomy" id="2951803"/>
    <lineage>
        <taxon>Archaea</taxon>
        <taxon>Promethearchaeati</taxon>
        <taxon>Promethearchaeota</taxon>
        <taxon>Promethearchaeia</taxon>
        <taxon>Promethearchaeales</taxon>
        <taxon>Promethearchaeaceae</taxon>
        <taxon>Candidatus Lokiarchaeum</taxon>
    </lineage>
</organism>
<protein>
    <recommendedName>
        <fullName evidence="1">DZANK-type domain-containing protein</fullName>
    </recommendedName>
</protein>
<dbReference type="Pfam" id="PF12773">
    <property type="entry name" value="DZR"/>
    <property type="match status" value="1"/>
</dbReference>
<feature type="domain" description="DZANK-type" evidence="1">
    <location>
        <begin position="206"/>
        <end position="249"/>
    </location>
</feature>
<name>A0ABY6HPD2_9ARCH</name>
<dbReference type="InterPro" id="IPR018632">
    <property type="entry name" value="AAA-associated_dom_C"/>
</dbReference>
<dbReference type="EMBL" id="CP104013">
    <property type="protein sequence ID" value="UYP44419.1"/>
    <property type="molecule type" value="Genomic_DNA"/>
</dbReference>
<reference evidence="2" key="1">
    <citation type="submission" date="2022-09" db="EMBL/GenBank/DDBJ databases">
        <title>Actin cytoskeleton and complex cell architecture in an #Asgard archaeon.</title>
        <authorList>
            <person name="Ponce Toledo R.I."/>
            <person name="Schleper C."/>
            <person name="Rodrigues Oliveira T."/>
            <person name="Wollweber F."/>
            <person name="Xu J."/>
            <person name="Rittmann S."/>
            <person name="Klingl A."/>
            <person name="Pilhofer M."/>
        </authorList>
    </citation>
    <scope>NUCLEOTIDE SEQUENCE</scope>
    <source>
        <strain evidence="2">B-35</strain>
    </source>
</reference>
<evidence type="ECO:0000313" key="3">
    <source>
        <dbReference type="Proteomes" id="UP001208689"/>
    </source>
</evidence>
<evidence type="ECO:0000313" key="2">
    <source>
        <dbReference type="EMBL" id="UYP44419.1"/>
    </source>
</evidence>
<gene>
    <name evidence="2" type="ORF">NEF87_000704</name>
</gene>
<proteinExistence type="predicted"/>
<dbReference type="Pfam" id="PF09821">
    <property type="entry name" value="AAA_assoc_C"/>
    <property type="match status" value="1"/>
</dbReference>
<keyword evidence="3" id="KW-1185">Reference proteome</keyword>
<accession>A0ABY6HPD2</accession>
<sequence>MSVQIEDISNTYIMTKSETLFKILQALSFKGGSSSTSSLKIAVMLDDNIIAAALKGGELLKFIEKDEDEYALTAEGERILEVSKKEQQDMVAKSYYAIEGYRDIVFRMKMASNQMQMKELEKAFYILEKDMRDELRKVIVDSFIDFGLYANVLETNNNAANPGVLLTANGVSQLDAVLAAKKRKRKGGTAPTAASSGGGIVSDLSCQSCGKAIMPDFAMCPYCGTALKRSCSNCGKELQPGWKMCPFCGTGQ</sequence>
<evidence type="ECO:0000259" key="1">
    <source>
        <dbReference type="Pfam" id="PF12773"/>
    </source>
</evidence>
<dbReference type="Proteomes" id="UP001208689">
    <property type="component" value="Chromosome"/>
</dbReference>